<dbReference type="NCBIfam" id="TIGR00756">
    <property type="entry name" value="PPR"/>
    <property type="match status" value="3"/>
</dbReference>
<evidence type="ECO:0000256" key="1">
    <source>
        <dbReference type="ARBA" id="ARBA00007626"/>
    </source>
</evidence>
<dbReference type="GO" id="GO:0005739">
    <property type="term" value="C:mitochondrion"/>
    <property type="evidence" value="ECO:0007669"/>
    <property type="project" value="TreeGrafter"/>
</dbReference>
<evidence type="ECO:0000313" key="6">
    <source>
        <dbReference type="Proteomes" id="UP001279734"/>
    </source>
</evidence>
<keyword evidence="6" id="KW-1185">Reference proteome</keyword>
<evidence type="ECO:0000256" key="4">
    <source>
        <dbReference type="PROSITE-ProRule" id="PRU00708"/>
    </source>
</evidence>
<dbReference type="PROSITE" id="PS51375">
    <property type="entry name" value="PPR"/>
    <property type="match status" value="2"/>
</dbReference>
<organism evidence="5 6">
    <name type="scientific">Nepenthes gracilis</name>
    <name type="common">Slender pitcher plant</name>
    <dbReference type="NCBI Taxonomy" id="150966"/>
    <lineage>
        <taxon>Eukaryota</taxon>
        <taxon>Viridiplantae</taxon>
        <taxon>Streptophyta</taxon>
        <taxon>Embryophyta</taxon>
        <taxon>Tracheophyta</taxon>
        <taxon>Spermatophyta</taxon>
        <taxon>Magnoliopsida</taxon>
        <taxon>eudicotyledons</taxon>
        <taxon>Gunneridae</taxon>
        <taxon>Pentapetalae</taxon>
        <taxon>Caryophyllales</taxon>
        <taxon>Nepenthaceae</taxon>
        <taxon>Nepenthes</taxon>
    </lineage>
</organism>
<dbReference type="PANTHER" id="PTHR45717">
    <property type="entry name" value="OS12G0527900 PROTEIN"/>
    <property type="match status" value="1"/>
</dbReference>
<dbReference type="SUPFAM" id="SSF48452">
    <property type="entry name" value="TPR-like"/>
    <property type="match status" value="1"/>
</dbReference>
<feature type="repeat" description="PPR" evidence="4">
    <location>
        <begin position="144"/>
        <end position="178"/>
    </location>
</feature>
<dbReference type="SUPFAM" id="SSF81901">
    <property type="entry name" value="HCP-like"/>
    <property type="match status" value="1"/>
</dbReference>
<dbReference type="EMBL" id="BSYO01000027">
    <property type="protein sequence ID" value="GMH24292.1"/>
    <property type="molecule type" value="Genomic_DNA"/>
</dbReference>
<keyword evidence="3" id="KW-0802">TPR repeat</keyword>
<reference evidence="5" key="1">
    <citation type="submission" date="2023-05" db="EMBL/GenBank/DDBJ databases">
        <title>Nepenthes gracilis genome sequencing.</title>
        <authorList>
            <person name="Fukushima K."/>
        </authorList>
    </citation>
    <scope>NUCLEOTIDE SEQUENCE</scope>
    <source>
        <strain evidence="5">SING2019-196</strain>
    </source>
</reference>
<accession>A0AAD3T7P0</accession>
<dbReference type="InterPro" id="IPR011990">
    <property type="entry name" value="TPR-like_helical_dom_sf"/>
</dbReference>
<feature type="repeat" description="PPR" evidence="4">
    <location>
        <begin position="179"/>
        <end position="213"/>
    </location>
</feature>
<name>A0AAD3T7P0_NEPGR</name>
<keyword evidence="2" id="KW-0677">Repeat</keyword>
<dbReference type="GO" id="GO:0003729">
    <property type="term" value="F:mRNA binding"/>
    <property type="evidence" value="ECO:0007669"/>
    <property type="project" value="UniProtKB-ARBA"/>
</dbReference>
<dbReference type="PANTHER" id="PTHR45717:SF7">
    <property type="entry name" value="PENTACOTRIPEPTIDE-REPEAT REGION OF PRORP DOMAIN-CONTAINING PROTEIN"/>
    <property type="match status" value="1"/>
</dbReference>
<dbReference type="Gene3D" id="1.25.40.10">
    <property type="entry name" value="Tetratricopeptide repeat domain"/>
    <property type="match status" value="2"/>
</dbReference>
<dbReference type="Pfam" id="PF13041">
    <property type="entry name" value="PPR_2"/>
    <property type="match status" value="1"/>
</dbReference>
<evidence type="ECO:0000256" key="3">
    <source>
        <dbReference type="PROSITE-ProRule" id="PRU00339"/>
    </source>
</evidence>
<comment type="caution">
    <text evidence="5">The sequence shown here is derived from an EMBL/GenBank/DDBJ whole genome shotgun (WGS) entry which is preliminary data.</text>
</comment>
<sequence>MGPAIVSLIKQLTSESNVQLPKIFTPAHLNLVFKRSYYYTEKVPRTNLYTRISLIGSPNISVAPILDQWIEDGKKVRSVELQSIIRALRARKRFNQALELSEWMSNKGAFPFFPGDRAVQLDLIGKVRGIQAAETYFEELAVKSEKIYGAFLNCCVREGLVEKSLSLLQKMKDKGFATSPLTYNDIMCLYLNMGQLEKIPLVLSEMKETGVCPDNFSYRICINSYGSRSDFNSIENLLNEVESQPDFRIDWSTYTTAASVYIKAGFNEKARSYMKKAEEKVQTDARGYNSLITLYASLGEKTEMMRIWGLKKTATKRQINNDYMTMMGSLVKLGELEEAETLFNEWESAGNLYDFRVPNVLLIGYTQNGFVEKAEMTLDGIIGRGNIPIPNSWGIIAAGFVGKGNMKKAFECMTKAFALQPQNPGWLPKPGIVSSILDWLGREGKDEEVESFINSLKRIASTDGEIYHALIRAHLSKGDEVEEAILEDMKADNIDEDEDTKKIHSSR</sequence>
<comment type="similarity">
    <text evidence="1">Belongs to the PPR family. P subfamily.</text>
</comment>
<dbReference type="InterPro" id="IPR019734">
    <property type="entry name" value="TPR_rpt"/>
</dbReference>
<evidence type="ECO:0000256" key="2">
    <source>
        <dbReference type="ARBA" id="ARBA00022737"/>
    </source>
</evidence>
<dbReference type="PROSITE" id="PS50005">
    <property type="entry name" value="TPR"/>
    <property type="match status" value="1"/>
</dbReference>
<proteinExistence type="inferred from homology"/>
<evidence type="ECO:0008006" key="7">
    <source>
        <dbReference type="Google" id="ProtNLM"/>
    </source>
</evidence>
<gene>
    <name evidence="5" type="ORF">Nepgr_026135</name>
</gene>
<dbReference type="Proteomes" id="UP001279734">
    <property type="component" value="Unassembled WGS sequence"/>
</dbReference>
<evidence type="ECO:0000313" key="5">
    <source>
        <dbReference type="EMBL" id="GMH24292.1"/>
    </source>
</evidence>
<dbReference type="InterPro" id="IPR002885">
    <property type="entry name" value="PPR_rpt"/>
</dbReference>
<dbReference type="AlphaFoldDB" id="A0AAD3T7P0"/>
<dbReference type="Pfam" id="PF01535">
    <property type="entry name" value="PPR"/>
    <property type="match status" value="4"/>
</dbReference>
<feature type="repeat" description="TPR" evidence="3">
    <location>
        <begin position="390"/>
        <end position="423"/>
    </location>
</feature>
<protein>
    <recommendedName>
        <fullName evidence="7">Pentatricopeptide repeat-containing protein</fullName>
    </recommendedName>
</protein>